<reference evidence="2 3" key="1">
    <citation type="journal article" date="2023" name="Plants (Basel)">
        <title>Bridging the Gap: Combining Genomics and Transcriptomics Approaches to Understand Stylosanthes scabra, an Orphan Legume from the Brazilian Caatinga.</title>
        <authorList>
            <person name="Ferreira-Neto J.R.C."/>
            <person name="da Silva M.D."/>
            <person name="Binneck E."/>
            <person name="de Melo N.F."/>
            <person name="da Silva R.H."/>
            <person name="de Melo A.L.T.M."/>
            <person name="Pandolfi V."/>
            <person name="Bustamante F.O."/>
            <person name="Brasileiro-Vidal A.C."/>
            <person name="Benko-Iseppon A.M."/>
        </authorList>
    </citation>
    <scope>NUCLEOTIDE SEQUENCE [LARGE SCALE GENOMIC DNA]</scope>
    <source>
        <tissue evidence="2">Leaves</tissue>
    </source>
</reference>
<dbReference type="EMBL" id="JASCZI010151036">
    <property type="protein sequence ID" value="MED6167188.1"/>
    <property type="molecule type" value="Genomic_DNA"/>
</dbReference>
<evidence type="ECO:0000313" key="2">
    <source>
        <dbReference type="EMBL" id="MED6167188.1"/>
    </source>
</evidence>
<comment type="caution">
    <text evidence="2">The sequence shown here is derived from an EMBL/GenBank/DDBJ whole genome shotgun (WGS) entry which is preliminary data.</text>
</comment>
<evidence type="ECO:0000256" key="1">
    <source>
        <dbReference type="SAM" id="MobiDB-lite"/>
    </source>
</evidence>
<keyword evidence="3" id="KW-1185">Reference proteome</keyword>
<feature type="region of interest" description="Disordered" evidence="1">
    <location>
        <begin position="1"/>
        <end position="40"/>
    </location>
</feature>
<proteinExistence type="predicted"/>
<gene>
    <name evidence="2" type="ORF">PIB30_000439</name>
</gene>
<feature type="compositionally biased region" description="Basic and acidic residues" evidence="1">
    <location>
        <begin position="1"/>
        <end position="17"/>
    </location>
</feature>
<dbReference type="Proteomes" id="UP001341840">
    <property type="component" value="Unassembled WGS sequence"/>
</dbReference>
<name>A0ABU6V4C9_9FABA</name>
<protein>
    <submittedName>
        <fullName evidence="2">Uncharacterized protein</fullName>
    </submittedName>
</protein>
<feature type="region of interest" description="Disordered" evidence="1">
    <location>
        <begin position="53"/>
        <end position="101"/>
    </location>
</feature>
<feature type="compositionally biased region" description="Acidic residues" evidence="1">
    <location>
        <begin position="76"/>
        <end position="85"/>
    </location>
</feature>
<evidence type="ECO:0000313" key="3">
    <source>
        <dbReference type="Proteomes" id="UP001341840"/>
    </source>
</evidence>
<accession>A0ABU6V4C9</accession>
<organism evidence="2 3">
    <name type="scientific">Stylosanthes scabra</name>
    <dbReference type="NCBI Taxonomy" id="79078"/>
    <lineage>
        <taxon>Eukaryota</taxon>
        <taxon>Viridiplantae</taxon>
        <taxon>Streptophyta</taxon>
        <taxon>Embryophyta</taxon>
        <taxon>Tracheophyta</taxon>
        <taxon>Spermatophyta</taxon>
        <taxon>Magnoliopsida</taxon>
        <taxon>eudicotyledons</taxon>
        <taxon>Gunneridae</taxon>
        <taxon>Pentapetalae</taxon>
        <taxon>rosids</taxon>
        <taxon>fabids</taxon>
        <taxon>Fabales</taxon>
        <taxon>Fabaceae</taxon>
        <taxon>Papilionoideae</taxon>
        <taxon>50 kb inversion clade</taxon>
        <taxon>dalbergioids sensu lato</taxon>
        <taxon>Dalbergieae</taxon>
        <taxon>Pterocarpus clade</taxon>
        <taxon>Stylosanthes</taxon>
    </lineage>
</organism>
<sequence length="101" mass="11040">MAPDNCRRRGSDRDSGRPRKNTGIPLDLRTTPPTPSISASHWLPSCYIIPTPGVRVHSTEMGGSRQAKHTPHDTDGDGDDEDDEASVVGDNHPLLRWDGND</sequence>